<keyword evidence="4 8" id="KW-0378">Hydrolase</keyword>
<dbReference type="Proteomes" id="UP000605846">
    <property type="component" value="Unassembled WGS sequence"/>
</dbReference>
<dbReference type="EC" id="3.2.1.-" evidence="8"/>
<evidence type="ECO:0000256" key="6">
    <source>
        <dbReference type="PIRSR" id="PIRSR601382-2"/>
    </source>
</evidence>
<proteinExistence type="inferred from homology"/>
<comment type="pathway">
    <text evidence="2">Protein modification; protein glycosylation.</text>
</comment>
<reference evidence="9" key="1">
    <citation type="submission" date="2020-01" db="EMBL/GenBank/DDBJ databases">
        <title>Genome Sequencing of Three Apophysomyces-Like Fungal Strains Confirms a Novel Fungal Genus in the Mucoromycota with divergent Burkholderia-like Endosymbiotic Bacteria.</title>
        <authorList>
            <person name="Stajich J.E."/>
            <person name="Macias A.M."/>
            <person name="Carter-House D."/>
            <person name="Lovett B."/>
            <person name="Kasson L.R."/>
            <person name="Berry K."/>
            <person name="Grigoriev I."/>
            <person name="Chang Y."/>
            <person name="Spatafora J."/>
            <person name="Kasson M.T."/>
        </authorList>
    </citation>
    <scope>NUCLEOTIDE SEQUENCE</scope>
    <source>
        <strain evidence="9">NRRL A-21654</strain>
    </source>
</reference>
<organism evidence="9 10">
    <name type="scientific">Apophysomyces ossiformis</name>
    <dbReference type="NCBI Taxonomy" id="679940"/>
    <lineage>
        <taxon>Eukaryota</taxon>
        <taxon>Fungi</taxon>
        <taxon>Fungi incertae sedis</taxon>
        <taxon>Mucoromycota</taxon>
        <taxon>Mucoromycotina</taxon>
        <taxon>Mucoromycetes</taxon>
        <taxon>Mucorales</taxon>
        <taxon>Mucorineae</taxon>
        <taxon>Mucoraceae</taxon>
        <taxon>Apophysomyces</taxon>
    </lineage>
</organism>
<keyword evidence="10" id="KW-1185">Reference proteome</keyword>
<evidence type="ECO:0000256" key="2">
    <source>
        <dbReference type="ARBA" id="ARBA00004922"/>
    </source>
</evidence>
<dbReference type="PANTHER" id="PTHR11742:SF103">
    <property type="entry name" value="ENDOPLASMIC RETICULUM MANNOSIDASE MNL2-RELATED"/>
    <property type="match status" value="1"/>
</dbReference>
<dbReference type="InterPro" id="IPR012341">
    <property type="entry name" value="6hp_glycosidase-like_sf"/>
</dbReference>
<evidence type="ECO:0000256" key="5">
    <source>
        <dbReference type="ARBA" id="ARBA00023157"/>
    </source>
</evidence>
<dbReference type="Gene3D" id="1.50.10.10">
    <property type="match status" value="1"/>
</dbReference>
<dbReference type="GO" id="GO:0016020">
    <property type="term" value="C:membrane"/>
    <property type="evidence" value="ECO:0007669"/>
    <property type="project" value="InterPro"/>
</dbReference>
<evidence type="ECO:0000256" key="8">
    <source>
        <dbReference type="RuleBase" id="RU361193"/>
    </source>
</evidence>
<keyword evidence="5 7" id="KW-1015">Disulfide bond</keyword>
<dbReference type="SUPFAM" id="SSF48225">
    <property type="entry name" value="Seven-hairpin glycosidases"/>
    <property type="match status" value="1"/>
</dbReference>
<evidence type="ECO:0000313" key="9">
    <source>
        <dbReference type="EMBL" id="KAF7732817.1"/>
    </source>
</evidence>
<comment type="caution">
    <text evidence="9">The sequence shown here is derived from an EMBL/GenBank/DDBJ whole genome shotgun (WGS) entry which is preliminary data.</text>
</comment>
<dbReference type="OrthoDB" id="8118055at2759"/>
<dbReference type="EMBL" id="JABAYA010000001">
    <property type="protein sequence ID" value="KAF7732817.1"/>
    <property type="molecule type" value="Genomic_DNA"/>
</dbReference>
<comment type="similarity">
    <text evidence="3 8">Belongs to the glycosyl hydrolase 47 family.</text>
</comment>
<dbReference type="GO" id="GO:0004571">
    <property type="term" value="F:mannosyl-oligosaccharide 1,2-alpha-mannosidase activity"/>
    <property type="evidence" value="ECO:0007669"/>
    <property type="project" value="InterPro"/>
</dbReference>
<dbReference type="InterPro" id="IPR036026">
    <property type="entry name" value="Seven-hairpin_glycosidases"/>
</dbReference>
<comment type="cofactor">
    <cofactor evidence="1 6">
        <name>Ca(2+)</name>
        <dbReference type="ChEBI" id="CHEBI:29108"/>
    </cofactor>
</comment>
<evidence type="ECO:0000256" key="4">
    <source>
        <dbReference type="ARBA" id="ARBA00022801"/>
    </source>
</evidence>
<keyword evidence="6" id="KW-0479">Metal-binding</keyword>
<dbReference type="PANTHER" id="PTHR11742">
    <property type="entry name" value="MANNOSYL-OLIGOSACCHARIDE ALPHA-1,2-MANNOSIDASE-RELATED"/>
    <property type="match status" value="1"/>
</dbReference>
<sequence length="531" mass="60398">MVESDDTLDKQSQFWRPLPSIQYPFGKEPAAFANKREKRRAAVKDGFLHAWNGYKKYALGHDEVKPLTNLSKDPFGGWGATLVDSLSTLLVMDLKEEVESVLSELDKIEFDLDRNVSVFESIIRYLGGLLSAYELSDKQNKILLDKAKQLADALLPAFDTPSGLPHSQWNPHQRTSPSNFTVLAEIGTVQLEFMVLSEHTGNPIYKYTAQAITDFLDNVGFEHGMDIAGLYPTSLDVSKGRFRDNTCTFGGAGDSTFEYFLKEYLLVQGSVPQYARMYIESVDNMKHHMLRQVIGSELLFLPPYNTRMGKPSNNNMEHLTCFVPGMLAIGAKIFDRPDDLTAAKGLLETCVYMYRTSPTGLCPEAWSMMGTVPYNPLTYNRPQEELEKSRNWWYSDSAVTPPKRKDENVRMPYDINYKLPSPTPRPSTIKPFNRNYLLRPGDPKYQEYGWEIFQAIEKHCKTKSAYAAIQNVEEANEDDIQSNQLDSMESFMLAETLKYLYLLFSPPDVISLDEFVLNTEAHPLRPIRSKA</sequence>
<dbReference type="GO" id="GO:0036503">
    <property type="term" value="P:ERAD pathway"/>
    <property type="evidence" value="ECO:0007669"/>
    <property type="project" value="UniProtKB-ARBA"/>
</dbReference>
<protein>
    <recommendedName>
        <fullName evidence="8">alpha-1,2-Mannosidase</fullName>
        <ecNumber evidence="8">3.2.1.-</ecNumber>
    </recommendedName>
</protein>
<dbReference type="Pfam" id="PF01532">
    <property type="entry name" value="Glyco_hydro_47"/>
    <property type="match status" value="1"/>
</dbReference>
<feature type="binding site" evidence="6">
    <location>
        <position position="519"/>
    </location>
    <ligand>
        <name>Ca(2+)</name>
        <dbReference type="ChEBI" id="CHEBI:29108"/>
    </ligand>
</feature>
<dbReference type="GO" id="GO:0005783">
    <property type="term" value="C:endoplasmic reticulum"/>
    <property type="evidence" value="ECO:0007669"/>
    <property type="project" value="TreeGrafter"/>
</dbReference>
<keyword evidence="6" id="KW-0106">Calcium</keyword>
<dbReference type="GO" id="GO:0005509">
    <property type="term" value="F:calcium ion binding"/>
    <property type="evidence" value="ECO:0007669"/>
    <property type="project" value="InterPro"/>
</dbReference>
<dbReference type="AlphaFoldDB" id="A0A8H7ETI3"/>
<name>A0A8H7ETI3_9FUNG</name>
<evidence type="ECO:0000256" key="1">
    <source>
        <dbReference type="ARBA" id="ARBA00001913"/>
    </source>
</evidence>
<keyword evidence="8" id="KW-0326">Glycosidase</keyword>
<dbReference type="InterPro" id="IPR050749">
    <property type="entry name" value="Glycosyl_Hydrolase_47"/>
</dbReference>
<accession>A0A8H7ETI3</accession>
<dbReference type="InterPro" id="IPR001382">
    <property type="entry name" value="Glyco_hydro_47"/>
</dbReference>
<evidence type="ECO:0000256" key="7">
    <source>
        <dbReference type="PIRSR" id="PIRSR601382-3"/>
    </source>
</evidence>
<evidence type="ECO:0000313" key="10">
    <source>
        <dbReference type="Proteomes" id="UP000605846"/>
    </source>
</evidence>
<dbReference type="GO" id="GO:0005975">
    <property type="term" value="P:carbohydrate metabolic process"/>
    <property type="evidence" value="ECO:0007669"/>
    <property type="project" value="InterPro"/>
</dbReference>
<dbReference type="PRINTS" id="PR00747">
    <property type="entry name" value="GLYHDRLASE47"/>
</dbReference>
<evidence type="ECO:0000256" key="3">
    <source>
        <dbReference type="ARBA" id="ARBA00007658"/>
    </source>
</evidence>
<gene>
    <name evidence="9" type="ORF">EC973_000092</name>
</gene>
<feature type="disulfide bond" evidence="7">
    <location>
        <begin position="321"/>
        <end position="350"/>
    </location>
</feature>